<evidence type="ECO:0000259" key="7">
    <source>
        <dbReference type="PROSITE" id="PS50975"/>
    </source>
</evidence>
<feature type="domain" description="ATP-grasp" evidence="7">
    <location>
        <begin position="119"/>
        <end position="316"/>
    </location>
</feature>
<evidence type="ECO:0000256" key="6">
    <source>
        <dbReference type="PROSITE-ProRule" id="PRU00409"/>
    </source>
</evidence>
<sequence>MKKILIANRGEIASRIIKTCKQLDIKTVAIYSDADQGMPYVKQADCAYRIGEPPVNRSYLMVNHIIEVAKKENVDAIHPGYGLLSENSEFARKTIENGMAFIGPSSEVIEKMGDKVEARRTMKEAGVPVVPGTEVGVGTIEEAKQAASDIGYPVMLKASGGGGGIGMIRCESEQALVQSYESTKNRAKAYFGNEEVFIEKCIENARHIEVQIFADQHGNVVHLFERNCSVQRRNQKVVEESLSPHLSGKTKDAMYKAAIQAAKAVNYTNAGTVEFIVDNNENFYFLEMNTRLQVEHPVTETITGLDLVKWQILVADGKQLPLSKQSEIISKGHAIEFRVYAEDPKTFYPSPGKITSLNWGDSSSVRIDSGYEEGNEVTPFYDPMIAKCIVYGETRDESIKNAKNFFEELTIEGLKTNIPVLKQIVEEQEFTEGTYSTKWLQDVLTAKSN</sequence>
<dbReference type="PANTHER" id="PTHR18866">
    <property type="entry name" value="CARBOXYLASE:PYRUVATE/ACETYL-COA/PROPIONYL-COA CARBOXYLASE"/>
    <property type="match status" value="1"/>
</dbReference>
<dbReference type="PROSITE" id="PS50975">
    <property type="entry name" value="ATP_GRASP"/>
    <property type="match status" value="1"/>
</dbReference>
<feature type="domain" description="Biotin carboxylation" evidence="8">
    <location>
        <begin position="1"/>
        <end position="445"/>
    </location>
</feature>
<dbReference type="PANTHER" id="PTHR18866:SF33">
    <property type="entry name" value="METHYLCROTONOYL-COA CARBOXYLASE SUBUNIT ALPHA, MITOCHONDRIAL-RELATED"/>
    <property type="match status" value="1"/>
</dbReference>
<dbReference type="PROSITE" id="PS00866">
    <property type="entry name" value="CPSASE_1"/>
    <property type="match status" value="1"/>
</dbReference>
<dbReference type="InterPro" id="IPR011054">
    <property type="entry name" value="Rudment_hybrid_motif"/>
</dbReference>
<gene>
    <name evidence="9" type="ORF">ACFSUL_19505</name>
</gene>
<evidence type="ECO:0000256" key="3">
    <source>
        <dbReference type="ARBA" id="ARBA00022741"/>
    </source>
</evidence>
<dbReference type="InterPro" id="IPR011764">
    <property type="entry name" value="Biotin_carboxylation_dom"/>
</dbReference>
<dbReference type="Pfam" id="PF00289">
    <property type="entry name" value="Biotin_carb_N"/>
    <property type="match status" value="1"/>
</dbReference>
<dbReference type="RefSeq" id="WP_377937674.1">
    <property type="nucleotide sequence ID" value="NZ_JBHUMF010000031.1"/>
</dbReference>
<dbReference type="InterPro" id="IPR050856">
    <property type="entry name" value="Biotin_carboxylase_complex"/>
</dbReference>
<evidence type="ECO:0000256" key="4">
    <source>
        <dbReference type="ARBA" id="ARBA00022840"/>
    </source>
</evidence>
<reference evidence="10" key="1">
    <citation type="journal article" date="2019" name="Int. J. Syst. Evol. Microbiol.">
        <title>The Global Catalogue of Microorganisms (GCM) 10K type strain sequencing project: providing services to taxonomists for standard genome sequencing and annotation.</title>
        <authorList>
            <consortium name="The Broad Institute Genomics Platform"/>
            <consortium name="The Broad Institute Genome Sequencing Center for Infectious Disease"/>
            <person name="Wu L."/>
            <person name="Ma J."/>
        </authorList>
    </citation>
    <scope>NUCLEOTIDE SEQUENCE [LARGE SCALE GENOMIC DNA]</scope>
    <source>
        <strain evidence="10">KCTC 3913</strain>
    </source>
</reference>
<keyword evidence="4 6" id="KW-0067">ATP-binding</keyword>
<dbReference type="InterPro" id="IPR005481">
    <property type="entry name" value="BC-like_N"/>
</dbReference>
<dbReference type="InterPro" id="IPR005482">
    <property type="entry name" value="Biotin_COase_C"/>
</dbReference>
<keyword evidence="5" id="KW-0092">Biotin</keyword>
<proteinExistence type="predicted"/>
<dbReference type="InterPro" id="IPR011761">
    <property type="entry name" value="ATP-grasp"/>
</dbReference>
<protein>
    <recommendedName>
        <fullName evidence="1">biotin carboxylase</fullName>
        <ecNumber evidence="1">6.3.4.14</ecNumber>
    </recommendedName>
</protein>
<dbReference type="SUPFAM" id="SSF51246">
    <property type="entry name" value="Rudiment single hybrid motif"/>
    <property type="match status" value="1"/>
</dbReference>
<comment type="caution">
    <text evidence="9">The sequence shown here is derived from an EMBL/GenBank/DDBJ whole genome shotgun (WGS) entry which is preliminary data.</text>
</comment>
<dbReference type="SUPFAM" id="SSF56059">
    <property type="entry name" value="Glutathione synthetase ATP-binding domain-like"/>
    <property type="match status" value="1"/>
</dbReference>
<dbReference type="Gene3D" id="3.30.470.20">
    <property type="entry name" value="ATP-grasp fold, B domain"/>
    <property type="match status" value="1"/>
</dbReference>
<dbReference type="InterPro" id="IPR016185">
    <property type="entry name" value="PreATP-grasp_dom_sf"/>
</dbReference>
<organism evidence="9 10">
    <name type="scientific">Bacillus seohaeanensis</name>
    <dbReference type="NCBI Taxonomy" id="284580"/>
    <lineage>
        <taxon>Bacteria</taxon>
        <taxon>Bacillati</taxon>
        <taxon>Bacillota</taxon>
        <taxon>Bacilli</taxon>
        <taxon>Bacillales</taxon>
        <taxon>Bacillaceae</taxon>
        <taxon>Bacillus</taxon>
    </lineage>
</organism>
<keyword evidence="10" id="KW-1185">Reference proteome</keyword>
<dbReference type="Pfam" id="PF02786">
    <property type="entry name" value="CPSase_L_D2"/>
    <property type="match status" value="1"/>
</dbReference>
<accession>A0ABW5RWU2</accession>
<dbReference type="PROSITE" id="PS00867">
    <property type="entry name" value="CPSASE_2"/>
    <property type="match status" value="1"/>
</dbReference>
<evidence type="ECO:0000256" key="2">
    <source>
        <dbReference type="ARBA" id="ARBA00022598"/>
    </source>
</evidence>
<name>A0ABW5RWU2_9BACI</name>
<keyword evidence="3 6" id="KW-0547">Nucleotide-binding</keyword>
<dbReference type="InterPro" id="IPR005479">
    <property type="entry name" value="CPAse_ATP-bd"/>
</dbReference>
<dbReference type="EMBL" id="JBHUMF010000031">
    <property type="protein sequence ID" value="MFD2682934.1"/>
    <property type="molecule type" value="Genomic_DNA"/>
</dbReference>
<keyword evidence="2" id="KW-0436">Ligase</keyword>
<evidence type="ECO:0000313" key="10">
    <source>
        <dbReference type="Proteomes" id="UP001597506"/>
    </source>
</evidence>
<evidence type="ECO:0000256" key="1">
    <source>
        <dbReference type="ARBA" id="ARBA00013263"/>
    </source>
</evidence>
<evidence type="ECO:0000256" key="5">
    <source>
        <dbReference type="ARBA" id="ARBA00023267"/>
    </source>
</evidence>
<dbReference type="Pfam" id="PF02785">
    <property type="entry name" value="Biotin_carb_C"/>
    <property type="match status" value="1"/>
</dbReference>
<dbReference type="EC" id="6.3.4.14" evidence="1"/>
<dbReference type="NCBIfam" id="NF006367">
    <property type="entry name" value="PRK08591.1"/>
    <property type="match status" value="1"/>
</dbReference>
<dbReference type="SMART" id="SM00878">
    <property type="entry name" value="Biotin_carb_C"/>
    <property type="match status" value="1"/>
</dbReference>
<evidence type="ECO:0000259" key="8">
    <source>
        <dbReference type="PROSITE" id="PS50979"/>
    </source>
</evidence>
<evidence type="ECO:0000313" key="9">
    <source>
        <dbReference type="EMBL" id="MFD2682934.1"/>
    </source>
</evidence>
<dbReference type="Proteomes" id="UP001597506">
    <property type="component" value="Unassembled WGS sequence"/>
</dbReference>
<dbReference type="SUPFAM" id="SSF52440">
    <property type="entry name" value="PreATP-grasp domain"/>
    <property type="match status" value="1"/>
</dbReference>
<dbReference type="PROSITE" id="PS50979">
    <property type="entry name" value="BC"/>
    <property type="match status" value="1"/>
</dbReference>